<dbReference type="Gramene" id="KJB36300">
    <property type="protein sequence ID" value="KJB36300"/>
    <property type="gene ID" value="B456_006G151300"/>
</dbReference>
<accession>A0A0D2SYA2</accession>
<proteinExistence type="predicted"/>
<sequence length="113" mass="12796">MEILKLLQPTTPGKSLNAALKIKPNQTSKKWMILRSLTCLNCKELLTTGIVWIQVKEKGLFRYQLKFKGLFGCNTGIRAYLNKVTKFKGLFSILANNQIDLVLPSKVTDGVRR</sequence>
<protein>
    <submittedName>
        <fullName evidence="1">Uncharacterized protein</fullName>
    </submittedName>
</protein>
<reference evidence="1 2" key="1">
    <citation type="journal article" date="2012" name="Nature">
        <title>Repeated polyploidization of Gossypium genomes and the evolution of spinnable cotton fibres.</title>
        <authorList>
            <person name="Paterson A.H."/>
            <person name="Wendel J.F."/>
            <person name="Gundlach H."/>
            <person name="Guo H."/>
            <person name="Jenkins J."/>
            <person name="Jin D."/>
            <person name="Llewellyn D."/>
            <person name="Showmaker K.C."/>
            <person name="Shu S."/>
            <person name="Udall J."/>
            <person name="Yoo M.J."/>
            <person name="Byers R."/>
            <person name="Chen W."/>
            <person name="Doron-Faigenboim A."/>
            <person name="Duke M.V."/>
            <person name="Gong L."/>
            <person name="Grimwood J."/>
            <person name="Grover C."/>
            <person name="Grupp K."/>
            <person name="Hu G."/>
            <person name="Lee T.H."/>
            <person name="Li J."/>
            <person name="Lin L."/>
            <person name="Liu T."/>
            <person name="Marler B.S."/>
            <person name="Page J.T."/>
            <person name="Roberts A.W."/>
            <person name="Romanel E."/>
            <person name="Sanders W.S."/>
            <person name="Szadkowski E."/>
            <person name="Tan X."/>
            <person name="Tang H."/>
            <person name="Xu C."/>
            <person name="Wang J."/>
            <person name="Wang Z."/>
            <person name="Zhang D."/>
            <person name="Zhang L."/>
            <person name="Ashrafi H."/>
            <person name="Bedon F."/>
            <person name="Bowers J.E."/>
            <person name="Brubaker C.L."/>
            <person name="Chee P.W."/>
            <person name="Das S."/>
            <person name="Gingle A.R."/>
            <person name="Haigler C.H."/>
            <person name="Harker D."/>
            <person name="Hoffmann L.V."/>
            <person name="Hovav R."/>
            <person name="Jones D.C."/>
            <person name="Lemke C."/>
            <person name="Mansoor S."/>
            <person name="ur Rahman M."/>
            <person name="Rainville L.N."/>
            <person name="Rambani A."/>
            <person name="Reddy U.K."/>
            <person name="Rong J.K."/>
            <person name="Saranga Y."/>
            <person name="Scheffler B.E."/>
            <person name="Scheffler J.A."/>
            <person name="Stelly D.M."/>
            <person name="Triplett B.A."/>
            <person name="Van Deynze A."/>
            <person name="Vaslin M.F."/>
            <person name="Waghmare V.N."/>
            <person name="Walford S.A."/>
            <person name="Wright R.J."/>
            <person name="Zaki E.A."/>
            <person name="Zhang T."/>
            <person name="Dennis E.S."/>
            <person name="Mayer K.F."/>
            <person name="Peterson D.G."/>
            <person name="Rokhsar D.S."/>
            <person name="Wang X."/>
            <person name="Schmutz J."/>
        </authorList>
    </citation>
    <scope>NUCLEOTIDE SEQUENCE [LARGE SCALE GENOMIC DNA]</scope>
</reference>
<evidence type="ECO:0000313" key="1">
    <source>
        <dbReference type="EMBL" id="KJB36300.1"/>
    </source>
</evidence>
<dbReference type="AlphaFoldDB" id="A0A0D2SYA2"/>
<name>A0A0D2SYA2_GOSRA</name>
<gene>
    <name evidence="1" type="ORF">B456_006G151300</name>
</gene>
<organism evidence="1 2">
    <name type="scientific">Gossypium raimondii</name>
    <name type="common">Peruvian cotton</name>
    <name type="synonym">Gossypium klotzschianum subsp. raimondii</name>
    <dbReference type="NCBI Taxonomy" id="29730"/>
    <lineage>
        <taxon>Eukaryota</taxon>
        <taxon>Viridiplantae</taxon>
        <taxon>Streptophyta</taxon>
        <taxon>Embryophyta</taxon>
        <taxon>Tracheophyta</taxon>
        <taxon>Spermatophyta</taxon>
        <taxon>Magnoliopsida</taxon>
        <taxon>eudicotyledons</taxon>
        <taxon>Gunneridae</taxon>
        <taxon>Pentapetalae</taxon>
        <taxon>rosids</taxon>
        <taxon>malvids</taxon>
        <taxon>Malvales</taxon>
        <taxon>Malvaceae</taxon>
        <taxon>Malvoideae</taxon>
        <taxon>Gossypium</taxon>
    </lineage>
</organism>
<evidence type="ECO:0000313" key="2">
    <source>
        <dbReference type="Proteomes" id="UP000032304"/>
    </source>
</evidence>
<keyword evidence="2" id="KW-1185">Reference proteome</keyword>
<dbReference type="Proteomes" id="UP000032304">
    <property type="component" value="Chromosome 6"/>
</dbReference>
<dbReference type="EMBL" id="CM001745">
    <property type="protein sequence ID" value="KJB36300.1"/>
    <property type="molecule type" value="Genomic_DNA"/>
</dbReference>